<keyword evidence="2" id="KW-1185">Reference proteome</keyword>
<reference evidence="1" key="1">
    <citation type="submission" date="2022-07" db="EMBL/GenBank/DDBJ databases">
        <title>Phylogenomic reconstructions and comparative analyses of Kickxellomycotina fungi.</title>
        <authorList>
            <person name="Reynolds N.K."/>
            <person name="Stajich J.E."/>
            <person name="Barry K."/>
            <person name="Grigoriev I.V."/>
            <person name="Crous P."/>
            <person name="Smith M.E."/>
        </authorList>
    </citation>
    <scope>NUCLEOTIDE SEQUENCE</scope>
    <source>
        <strain evidence="1">CBS 190363</strain>
    </source>
</reference>
<dbReference type="Proteomes" id="UP001139981">
    <property type="component" value="Unassembled WGS sequence"/>
</dbReference>
<organism evidence="1 2">
    <name type="scientific">Coemansia aciculifera</name>
    <dbReference type="NCBI Taxonomy" id="417176"/>
    <lineage>
        <taxon>Eukaryota</taxon>
        <taxon>Fungi</taxon>
        <taxon>Fungi incertae sedis</taxon>
        <taxon>Zoopagomycota</taxon>
        <taxon>Kickxellomycotina</taxon>
        <taxon>Kickxellomycetes</taxon>
        <taxon>Kickxellales</taxon>
        <taxon>Kickxellaceae</taxon>
        <taxon>Coemansia</taxon>
    </lineage>
</organism>
<proteinExistence type="predicted"/>
<comment type="caution">
    <text evidence="1">The sequence shown here is derived from an EMBL/GenBank/DDBJ whole genome shotgun (WGS) entry which is preliminary data.</text>
</comment>
<sequence length="214" mass="24077">MDGQHAASSSSISDSEPLPWSRDSVVRWAQQNGFAKFVPAFIQHGIEGRQFYTMRLETMRDMRIPNVSMQDLIQLNAAIYRLNAAALRPQAHTQEHAANPQEHPTNSQILSHPLQPLRPPRPSWTLRRDDPQPTYHVQVTANGMVARPVRGRPPDSADPVHQAPVPFSINTGDRTQQRYNTALPTYRSRNSAHVEIDELPFVRPGQAAWSPQSA</sequence>
<evidence type="ECO:0000313" key="1">
    <source>
        <dbReference type="EMBL" id="KAJ2891918.1"/>
    </source>
</evidence>
<feature type="non-terminal residue" evidence="1">
    <location>
        <position position="214"/>
    </location>
</feature>
<gene>
    <name evidence="1" type="ORF">IWW38_003421</name>
</gene>
<evidence type="ECO:0000313" key="2">
    <source>
        <dbReference type="Proteomes" id="UP001139981"/>
    </source>
</evidence>
<name>A0ACC1M0T7_9FUNG</name>
<dbReference type="EMBL" id="JANBVB010000858">
    <property type="protein sequence ID" value="KAJ2891918.1"/>
    <property type="molecule type" value="Genomic_DNA"/>
</dbReference>
<accession>A0ACC1M0T7</accession>
<protein>
    <submittedName>
        <fullName evidence="1">Uncharacterized protein</fullName>
    </submittedName>
</protein>